<keyword evidence="6 12" id="KW-0378">Hydrolase</keyword>
<evidence type="ECO:0000256" key="4">
    <source>
        <dbReference type="ARBA" id="ARBA00022723"/>
    </source>
</evidence>
<dbReference type="InterPro" id="IPR006483">
    <property type="entry name" value="CRISPR-assoc_Cas3_HD"/>
</dbReference>
<evidence type="ECO:0000256" key="7">
    <source>
        <dbReference type="ARBA" id="ARBA00022806"/>
    </source>
</evidence>
<dbReference type="InterPro" id="IPR014001">
    <property type="entry name" value="Helicase_ATP-bd"/>
</dbReference>
<dbReference type="NCBIfam" id="TIGR01596">
    <property type="entry name" value="cas3_HD"/>
    <property type="match status" value="1"/>
</dbReference>
<dbReference type="InterPro" id="IPR050547">
    <property type="entry name" value="DEAD_box_RNA_helicases"/>
</dbReference>
<feature type="domain" description="Helicase ATP-binding" evidence="10">
    <location>
        <begin position="228"/>
        <end position="404"/>
    </location>
</feature>
<evidence type="ECO:0000256" key="9">
    <source>
        <dbReference type="ARBA" id="ARBA00023118"/>
    </source>
</evidence>
<dbReference type="PROSITE" id="PS51643">
    <property type="entry name" value="HD_CAS3"/>
    <property type="match status" value="1"/>
</dbReference>
<dbReference type="InterPro" id="IPR006474">
    <property type="entry name" value="Helicase_Cas3_CRISPR-ass_core"/>
</dbReference>
<dbReference type="InterPro" id="IPR027417">
    <property type="entry name" value="P-loop_NTPase"/>
</dbReference>
<keyword evidence="5" id="KW-0547">Nucleotide-binding</keyword>
<keyword evidence="9" id="KW-0051">Antiviral defense</keyword>
<comment type="similarity">
    <text evidence="1">In the N-terminal section; belongs to the CRISPR-associated nuclease Cas3-HD family.</text>
</comment>
<dbReference type="GO" id="GO:0003724">
    <property type="term" value="F:RNA helicase activity"/>
    <property type="evidence" value="ECO:0007669"/>
    <property type="project" value="TreeGrafter"/>
</dbReference>
<name>A0A9E2BGY3_PSYF1</name>
<proteinExistence type="inferred from homology"/>
<keyword evidence="3" id="KW-0540">Nuclease</keyword>
<comment type="similarity">
    <text evidence="2">In the central section; belongs to the CRISPR-associated helicase Cas3 family.</text>
</comment>
<keyword evidence="8" id="KW-0067">ATP-binding</keyword>
<dbReference type="SMART" id="SM00487">
    <property type="entry name" value="DEXDc"/>
    <property type="match status" value="1"/>
</dbReference>
<organism evidence="12 13">
    <name type="scientific">Psychracetigena formicireducens</name>
    <dbReference type="NCBI Taxonomy" id="2986056"/>
    <lineage>
        <taxon>Bacteria</taxon>
        <taxon>Bacillati</taxon>
        <taxon>Candidatus Lithacetigenota</taxon>
        <taxon>Candidatus Psychracetigena</taxon>
    </lineage>
</organism>
<dbReference type="NCBIfam" id="TIGR01587">
    <property type="entry name" value="cas3_core"/>
    <property type="match status" value="1"/>
</dbReference>
<evidence type="ECO:0000259" key="11">
    <source>
        <dbReference type="PROSITE" id="PS51643"/>
    </source>
</evidence>
<protein>
    <submittedName>
        <fullName evidence="12">CRISPR-associated endonuclease/helicase Cas3</fullName>
        <ecNumber evidence="12">3.1.-.-</ecNumber>
    </submittedName>
</protein>
<keyword evidence="7" id="KW-0347">Helicase</keyword>
<dbReference type="GO" id="GO:0003723">
    <property type="term" value="F:RNA binding"/>
    <property type="evidence" value="ECO:0007669"/>
    <property type="project" value="TreeGrafter"/>
</dbReference>
<keyword evidence="4" id="KW-0479">Metal-binding</keyword>
<dbReference type="GO" id="GO:0051607">
    <property type="term" value="P:defense response to virus"/>
    <property type="evidence" value="ECO:0007669"/>
    <property type="project" value="UniProtKB-KW"/>
</dbReference>
<dbReference type="InterPro" id="IPR011545">
    <property type="entry name" value="DEAD/DEAH_box_helicase_dom"/>
</dbReference>
<dbReference type="GO" id="GO:0016787">
    <property type="term" value="F:hydrolase activity"/>
    <property type="evidence" value="ECO:0007669"/>
    <property type="project" value="UniProtKB-KW"/>
</dbReference>
<evidence type="ECO:0000313" key="13">
    <source>
        <dbReference type="Proteomes" id="UP000811545"/>
    </source>
</evidence>
<reference evidence="12 13" key="1">
    <citation type="journal article" date="2021" name="bioRxiv">
        <title>Unique metabolic strategies in Hadean analogues reveal hints for primordial physiology.</title>
        <authorList>
            <person name="Nobu M.K."/>
            <person name="Nakai R."/>
            <person name="Tamazawa S."/>
            <person name="Mori H."/>
            <person name="Toyoda A."/>
            <person name="Ijiri A."/>
            <person name="Suzuki S."/>
            <person name="Kurokawa K."/>
            <person name="Kamagata Y."/>
            <person name="Tamaki H."/>
        </authorList>
    </citation>
    <scope>NUCLEOTIDE SEQUENCE [LARGE SCALE GENOMIC DNA]</scope>
    <source>
        <strain evidence="12">BS525</strain>
    </source>
</reference>
<dbReference type="InterPro" id="IPR038257">
    <property type="entry name" value="CRISPR-assoc_Cas3_HD_sf"/>
</dbReference>
<accession>A0A9E2BGY3</accession>
<keyword evidence="12" id="KW-0255">Endonuclease</keyword>
<feature type="domain" description="HD Cas3-type" evidence="11">
    <location>
        <begin position="6"/>
        <end position="192"/>
    </location>
</feature>
<dbReference type="GO" id="GO:0004519">
    <property type="term" value="F:endonuclease activity"/>
    <property type="evidence" value="ECO:0007669"/>
    <property type="project" value="UniProtKB-KW"/>
</dbReference>
<evidence type="ECO:0000256" key="8">
    <source>
        <dbReference type="ARBA" id="ARBA00022840"/>
    </source>
</evidence>
<dbReference type="Proteomes" id="UP000811545">
    <property type="component" value="Unassembled WGS sequence"/>
</dbReference>
<evidence type="ECO:0000313" key="12">
    <source>
        <dbReference type="EMBL" id="MBT9145337.1"/>
    </source>
</evidence>
<gene>
    <name evidence="12" type="primary">ygcB_1</name>
    <name evidence="12" type="ORF">DDT42_01208</name>
</gene>
<dbReference type="EMBL" id="QLTW01000077">
    <property type="protein sequence ID" value="MBT9145337.1"/>
    <property type="molecule type" value="Genomic_DNA"/>
</dbReference>
<dbReference type="Pfam" id="PF00270">
    <property type="entry name" value="DEAD"/>
    <property type="match status" value="1"/>
</dbReference>
<evidence type="ECO:0000256" key="6">
    <source>
        <dbReference type="ARBA" id="ARBA00022801"/>
    </source>
</evidence>
<dbReference type="SUPFAM" id="SSF52540">
    <property type="entry name" value="P-loop containing nucleoside triphosphate hydrolases"/>
    <property type="match status" value="1"/>
</dbReference>
<evidence type="ECO:0000256" key="1">
    <source>
        <dbReference type="ARBA" id="ARBA00006847"/>
    </source>
</evidence>
<dbReference type="AlphaFoldDB" id="A0A9E2BGY3"/>
<dbReference type="CDD" id="cd09641">
    <property type="entry name" value="Cas3''_I"/>
    <property type="match status" value="1"/>
</dbReference>
<dbReference type="PROSITE" id="PS51192">
    <property type="entry name" value="HELICASE_ATP_BIND_1"/>
    <property type="match status" value="1"/>
</dbReference>
<dbReference type="PANTHER" id="PTHR47963:SF9">
    <property type="entry name" value="CRISPR-ASSOCIATED ENDONUCLEASE_HELICASE CAS3"/>
    <property type="match status" value="1"/>
</dbReference>
<dbReference type="EC" id="3.1.-.-" evidence="12"/>
<evidence type="ECO:0000256" key="3">
    <source>
        <dbReference type="ARBA" id="ARBA00022722"/>
    </source>
</evidence>
<evidence type="ECO:0000259" key="10">
    <source>
        <dbReference type="PROSITE" id="PS51192"/>
    </source>
</evidence>
<dbReference type="PANTHER" id="PTHR47963">
    <property type="entry name" value="DEAD-BOX ATP-DEPENDENT RNA HELICASE 47, MITOCHONDRIAL"/>
    <property type="match status" value="1"/>
</dbReference>
<dbReference type="InterPro" id="IPR054712">
    <property type="entry name" value="Cas3-like_dom"/>
</dbReference>
<dbReference type="Pfam" id="PF22590">
    <property type="entry name" value="Cas3-like_C_2"/>
    <property type="match status" value="1"/>
</dbReference>
<evidence type="ECO:0000256" key="2">
    <source>
        <dbReference type="ARBA" id="ARBA00009046"/>
    </source>
</evidence>
<evidence type="ECO:0000256" key="5">
    <source>
        <dbReference type="ARBA" id="ARBA00022741"/>
    </source>
</evidence>
<dbReference type="GO" id="GO:0005524">
    <property type="term" value="F:ATP binding"/>
    <property type="evidence" value="ECO:0007669"/>
    <property type="project" value="UniProtKB-KW"/>
</dbReference>
<comment type="caution">
    <text evidence="12">The sequence shown here is derived from an EMBL/GenBank/DDBJ whole genome shotgun (WGS) entry which is preliminary data.</text>
</comment>
<dbReference type="Gene3D" id="3.40.50.300">
    <property type="entry name" value="P-loop containing nucleotide triphosphate hydrolases"/>
    <property type="match status" value="2"/>
</dbReference>
<dbReference type="Gene3D" id="1.10.3210.30">
    <property type="match status" value="1"/>
</dbReference>
<sequence length="731" mass="85255">MPVYAKSKPVETIEEHNQKLLENYEKLKRFLEPEKVKKYDVVIKKILYYHDLGKLNHKFQNKLGLAPKIIIPELKDSDEIPHEWLSLAFISKEDKRYFHTFSSDEILFADLVQYCIAFHHTRTNSFDKVSLDKTIRFNLEKNKGMLGINYFLNNDYDILKDIKYKIDSQTNFKNYFELLVFLKGVLHKCDYSASAGIESEKPYQGNYETDFNQWLSNKEWKLKPFQQEAKVLSGKNVVLVAATGSGKTEYSMKWINGHKTFYLLGLRTAVNAMYRRFKDIFGDNVALLHGEISHIIEQGDTDDSYIERIESAKKFCAPMTIATADQLVTAVFKYNGFELPYLTASYSKIVIDEIQSFSPDSIAAIMVFLKEIHKLGGKFLLMTATLPPFIKEELKELQDIEFPDPNLPSTKRHRLTVYDEPIDSSSSLEMINNLFRAGKKMLIVCNTVRKTQEMYELLQAFNPSLIHARFIHKDRQQKESKEMGIMAVNNPEHPPVIWIATQVVEASLDLDFDVLFTECSPIDSLLQRFGRCWRKRKEDYSLDNPNIFVFKAERTQIYDRELLDRTYSLLLADYNGKVMNETAKQDAIVMVFKDIEKTKYYEKYKRNKLLLELGFRAESKVEAEQLFRNISFNFCVIPRPVYNENEKEISELITIIDNKDEEKMRKILAKGKLKDYTVPVQIFNNKFMVNLSSIPNSEYCKRNNIMIINNVLYSFEKGFEFIDSANEGVFL</sequence>
<dbReference type="GO" id="GO:0046872">
    <property type="term" value="F:metal ion binding"/>
    <property type="evidence" value="ECO:0007669"/>
    <property type="project" value="UniProtKB-KW"/>
</dbReference>